<dbReference type="EMBL" id="LFIV01000016">
    <property type="protein sequence ID" value="KZL76315.1"/>
    <property type="molecule type" value="Genomic_DNA"/>
</dbReference>
<organism evidence="2 3">
    <name type="scientific">Colletotrichum tofieldiae</name>
    <dbReference type="NCBI Taxonomy" id="708197"/>
    <lineage>
        <taxon>Eukaryota</taxon>
        <taxon>Fungi</taxon>
        <taxon>Dikarya</taxon>
        <taxon>Ascomycota</taxon>
        <taxon>Pezizomycotina</taxon>
        <taxon>Sordariomycetes</taxon>
        <taxon>Hypocreomycetidae</taxon>
        <taxon>Glomerellales</taxon>
        <taxon>Glomerellaceae</taxon>
        <taxon>Colletotrichum</taxon>
        <taxon>Colletotrichum spaethianum species complex</taxon>
    </lineage>
</organism>
<evidence type="ECO:0000313" key="3">
    <source>
        <dbReference type="Proteomes" id="UP000076552"/>
    </source>
</evidence>
<protein>
    <submittedName>
        <fullName evidence="2">Ankyrin repeat protein</fullName>
    </submittedName>
</protein>
<dbReference type="STRING" id="708197.A0A166X6V8"/>
<dbReference type="Pfam" id="PF14420">
    <property type="entry name" value="Clr5"/>
    <property type="match status" value="1"/>
</dbReference>
<proteinExistence type="predicted"/>
<dbReference type="PANTHER" id="PTHR38788:SF3">
    <property type="entry name" value="CLR5 DOMAIN-CONTAINING PROTEIN"/>
    <property type="match status" value="1"/>
</dbReference>
<gene>
    <name evidence="2" type="ORF">CT0861_02835</name>
</gene>
<evidence type="ECO:0000313" key="2">
    <source>
        <dbReference type="EMBL" id="KZL76315.1"/>
    </source>
</evidence>
<comment type="caution">
    <text evidence="2">The sequence shown here is derived from an EMBL/GenBank/DDBJ whole genome shotgun (WGS) entry which is preliminary data.</text>
</comment>
<keyword evidence="3" id="KW-1185">Reference proteome</keyword>
<feature type="domain" description="Clr5" evidence="1">
    <location>
        <begin position="12"/>
        <end position="64"/>
    </location>
</feature>
<feature type="non-terminal residue" evidence="2">
    <location>
        <position position="161"/>
    </location>
</feature>
<accession>A0A166X6V8</accession>
<evidence type="ECO:0000259" key="1">
    <source>
        <dbReference type="Pfam" id="PF14420"/>
    </source>
</evidence>
<dbReference type="InterPro" id="IPR025676">
    <property type="entry name" value="Clr5_dom"/>
</dbReference>
<dbReference type="Proteomes" id="UP000076552">
    <property type="component" value="Unassembled WGS sequence"/>
</dbReference>
<reference evidence="2 3" key="1">
    <citation type="submission" date="2015-06" db="EMBL/GenBank/DDBJ databases">
        <title>Survival trade-offs in plant roots during colonization by closely related pathogenic and mutualistic fungi.</title>
        <authorList>
            <person name="Hacquard S."/>
            <person name="Kracher B."/>
            <person name="Hiruma K."/>
            <person name="Weinman A."/>
            <person name="Muench P."/>
            <person name="Garrido Oter R."/>
            <person name="Ver Loren van Themaat E."/>
            <person name="Dallerey J.-F."/>
            <person name="Damm U."/>
            <person name="Henrissat B."/>
            <person name="Lespinet O."/>
            <person name="Thon M."/>
            <person name="Kemen E."/>
            <person name="McHardy A.C."/>
            <person name="Schulze-Lefert P."/>
            <person name="O'Connell R.J."/>
        </authorList>
    </citation>
    <scope>NUCLEOTIDE SEQUENCE [LARGE SCALE GENOMIC DNA]</scope>
    <source>
        <strain evidence="2 3">0861</strain>
    </source>
</reference>
<dbReference type="AlphaFoldDB" id="A0A166X6V8"/>
<name>A0A166X6V8_9PEZI</name>
<dbReference type="PANTHER" id="PTHR38788">
    <property type="entry name" value="CLR5 DOMAIN-CONTAINING PROTEIN"/>
    <property type="match status" value="1"/>
</dbReference>
<sequence length="161" mass="18878">MPPRAKKADIKDEEWERLQPLIRKLYLIEDKSLKDVLTILSMYHGFRPSKSQLEWKLKQWHMAKNMTSLEWKYVTHRIRKRHVVGKESMVYLSGVQLRDATIEKAKGRHCYETAIEKSMGVVAPSSPIDLSLIIRTPSPQTVPELWNMRNIPWLSARSLIK</sequence>